<comment type="caution">
    <text evidence="1">The sequence shown here is derived from an EMBL/GenBank/DDBJ whole genome shotgun (WGS) entry which is preliminary data.</text>
</comment>
<organism evidence="1 2">
    <name type="scientific">Patulibacter brassicae</name>
    <dbReference type="NCBI Taxonomy" id="1705717"/>
    <lineage>
        <taxon>Bacteria</taxon>
        <taxon>Bacillati</taxon>
        <taxon>Actinomycetota</taxon>
        <taxon>Thermoleophilia</taxon>
        <taxon>Solirubrobacterales</taxon>
        <taxon>Patulibacteraceae</taxon>
        <taxon>Patulibacter</taxon>
    </lineage>
</organism>
<sequence length="292" mass="30407">MIDLRLDDLRDVLGLGVAGNFAGHLEQAGEAGDFVGVEAAASAPKGIFPFYVPGAADADAVPSFLGTFPLATDRVSLPAGEGLNLQIEPEVGLLARVTYGADGAPAALRPEAVGAFNDCSIRRPGARKISEKKNWGPASKGIAPRLLPVEDLDPEGPTRTLRLASFLRRDGASAAYGVDSPVVGYSYYGEQLLAWLVDRLQHQHGSDETPLEPVGSYLAAAGSPSRILVGIGATRYTALGESTFLRDGDTAIVVVYDGERWTPEAVEQAVAAGDEAALEGASVLVQPVVAAD</sequence>
<evidence type="ECO:0000313" key="1">
    <source>
        <dbReference type="EMBL" id="MDX8152403.1"/>
    </source>
</evidence>
<reference evidence="1 2" key="1">
    <citation type="submission" date="2023-11" db="EMBL/GenBank/DDBJ databases">
        <authorList>
            <person name="Xu M."/>
            <person name="Jiang T."/>
        </authorList>
    </citation>
    <scope>NUCLEOTIDE SEQUENCE [LARGE SCALE GENOMIC DNA]</scope>
    <source>
        <strain evidence="1 2">SD</strain>
    </source>
</reference>
<dbReference type="InterPro" id="IPR043776">
    <property type="entry name" value="DUF5718"/>
</dbReference>
<protein>
    <submittedName>
        <fullName evidence="1">DUF5718 family protein</fullName>
    </submittedName>
</protein>
<name>A0ABU4VNF6_9ACTN</name>
<dbReference type="Proteomes" id="UP001277761">
    <property type="component" value="Unassembled WGS sequence"/>
</dbReference>
<dbReference type="Pfam" id="PF18985">
    <property type="entry name" value="DUF5718"/>
    <property type="match status" value="1"/>
</dbReference>
<keyword evidence="2" id="KW-1185">Reference proteome</keyword>
<accession>A0ABU4VNF6</accession>
<dbReference type="EMBL" id="JAXAVX010000005">
    <property type="protein sequence ID" value="MDX8152403.1"/>
    <property type="molecule type" value="Genomic_DNA"/>
</dbReference>
<evidence type="ECO:0000313" key="2">
    <source>
        <dbReference type="Proteomes" id="UP001277761"/>
    </source>
</evidence>
<proteinExistence type="predicted"/>
<gene>
    <name evidence="1" type="ORF">SK069_12415</name>
</gene>
<dbReference type="RefSeq" id="WP_319954556.1">
    <property type="nucleotide sequence ID" value="NZ_JAXAVX010000005.1"/>
</dbReference>